<dbReference type="EMBL" id="LYCR01000005">
    <property type="protein sequence ID" value="OGM49957.1"/>
    <property type="molecule type" value="Genomic_DNA"/>
</dbReference>
<comment type="caution">
    <text evidence="2">The sequence shown here is derived from an EMBL/GenBank/DDBJ whole genome shotgun (WGS) entry which is preliminary data.</text>
</comment>
<feature type="region of interest" description="Disordered" evidence="1">
    <location>
        <begin position="100"/>
        <end position="128"/>
    </location>
</feature>
<evidence type="ECO:0000313" key="2">
    <source>
        <dbReference type="EMBL" id="OGM49957.1"/>
    </source>
</evidence>
<dbReference type="GeneID" id="34444681"/>
<protein>
    <submittedName>
        <fullName evidence="2">Uncharacterized protein</fullName>
    </submittedName>
</protein>
<keyword evidence="3" id="KW-1185">Reference proteome</keyword>
<proteinExistence type="predicted"/>
<evidence type="ECO:0000313" key="3">
    <source>
        <dbReference type="Proteomes" id="UP000179179"/>
    </source>
</evidence>
<dbReference type="SUPFAM" id="SSF160935">
    <property type="entry name" value="VPA0735-like"/>
    <property type="match status" value="1"/>
</dbReference>
<accession>A0A1F8AE63</accession>
<dbReference type="AlphaFoldDB" id="A0A1F8AE63"/>
<evidence type="ECO:0000256" key="1">
    <source>
        <dbReference type="SAM" id="MobiDB-lite"/>
    </source>
</evidence>
<feature type="compositionally biased region" description="Polar residues" evidence="1">
    <location>
        <begin position="113"/>
        <end position="127"/>
    </location>
</feature>
<dbReference type="RefSeq" id="XP_022393674.1">
    <property type="nucleotide sequence ID" value="XM_022528421.1"/>
</dbReference>
<gene>
    <name evidence="2" type="ORF">ABOM_001291</name>
</gene>
<sequence length="274" mass="29792">MGLCLLRCIHRYGDNYANIGSASKSSAGIYLVQYSAPGSLAPGLYLCNKAVKFGGGLCNSGFKGLVRPAGPYGTLLARFRIKNNGTDVAKVHALQNRTSLTSQQGDRPGVQASPLNPTIMNPSLSSDEPTKALQLTAPMAPFNPARNISDLPRVSRMLKAAGIHNAKYLPQVRNLTALDANVKHIVANFFSILPENTMQLQNVWAQPAPWVQGDYSRNYAMRLYVAYTGYLCLMASEALYPLYRPSGSRGRKLTLGLDEAYIMHDIKQQAAVGN</sequence>
<dbReference type="OrthoDB" id="2018906at2759"/>
<organism evidence="2 3">
    <name type="scientific">Aspergillus bombycis</name>
    <dbReference type="NCBI Taxonomy" id="109264"/>
    <lineage>
        <taxon>Eukaryota</taxon>
        <taxon>Fungi</taxon>
        <taxon>Dikarya</taxon>
        <taxon>Ascomycota</taxon>
        <taxon>Pezizomycotina</taxon>
        <taxon>Eurotiomycetes</taxon>
        <taxon>Eurotiomycetidae</taxon>
        <taxon>Eurotiales</taxon>
        <taxon>Aspergillaceae</taxon>
        <taxon>Aspergillus</taxon>
    </lineage>
</organism>
<reference evidence="2 3" key="1">
    <citation type="journal article" date="2016" name="Genome Biol. Evol.">
        <title>Draft genome sequence of an aflatoxigenic Aspergillus species, A. bombycis.</title>
        <authorList>
            <person name="Moore G.G."/>
            <person name="Mack B.M."/>
            <person name="Beltz S.B."/>
            <person name="Gilbert M.K."/>
        </authorList>
    </citation>
    <scope>NUCLEOTIDE SEQUENCE [LARGE SCALE GENOMIC DNA]</scope>
    <source>
        <strain evidence="3">NRRL 26010</strain>
    </source>
</reference>
<name>A0A1F8AE63_9EURO</name>
<dbReference type="Proteomes" id="UP000179179">
    <property type="component" value="Unassembled WGS sequence"/>
</dbReference>